<feature type="transmembrane region" description="Helical" evidence="5">
    <location>
        <begin position="104"/>
        <end position="126"/>
    </location>
</feature>
<evidence type="ECO:0000313" key="8">
    <source>
        <dbReference type="Proteomes" id="UP000298663"/>
    </source>
</evidence>
<dbReference type="InterPro" id="IPR051883">
    <property type="entry name" value="AQP11/12_channel"/>
</dbReference>
<evidence type="ECO:0000256" key="6">
    <source>
        <dbReference type="SAM" id="MobiDB-lite"/>
    </source>
</evidence>
<proteinExistence type="inferred from homology"/>
<evidence type="ECO:0000256" key="1">
    <source>
        <dbReference type="ARBA" id="ARBA00004141"/>
    </source>
</evidence>
<dbReference type="GO" id="GO:0005737">
    <property type="term" value="C:cytoplasm"/>
    <property type="evidence" value="ECO:0007669"/>
    <property type="project" value="TreeGrafter"/>
</dbReference>
<accession>A0A4V6A1K7</accession>
<comment type="subcellular location">
    <subcellularLocation>
        <location evidence="1">Membrane</location>
        <topology evidence="1">Multi-pass membrane protein</topology>
    </subcellularLocation>
</comment>
<feature type="compositionally biased region" description="Acidic residues" evidence="6">
    <location>
        <begin position="271"/>
        <end position="294"/>
    </location>
</feature>
<feature type="compositionally biased region" description="Basic and acidic residues" evidence="6">
    <location>
        <begin position="295"/>
        <end position="305"/>
    </location>
</feature>
<dbReference type="Proteomes" id="UP000298663">
    <property type="component" value="Unassembled WGS sequence"/>
</dbReference>
<dbReference type="SUPFAM" id="SSF81338">
    <property type="entry name" value="Aquaporin-like"/>
    <property type="match status" value="1"/>
</dbReference>
<keyword evidence="8" id="KW-1185">Reference proteome</keyword>
<dbReference type="AlphaFoldDB" id="A0A4V6A1K7"/>
<dbReference type="OrthoDB" id="1580043at2759"/>
<comment type="caution">
    <text evidence="5">Lacks conserved residue(s) required for the propagation of feature annotation.</text>
</comment>
<keyword evidence="2 5" id="KW-0812">Transmembrane</keyword>
<feature type="transmembrane region" description="Helical" evidence="5">
    <location>
        <begin position="66"/>
        <end position="84"/>
    </location>
</feature>
<dbReference type="GO" id="GO:0016020">
    <property type="term" value="C:membrane"/>
    <property type="evidence" value="ECO:0007669"/>
    <property type="project" value="UniProtKB-SubCell"/>
</dbReference>
<dbReference type="STRING" id="34508.A0A4V6A1K7"/>
<reference evidence="7 8" key="2">
    <citation type="journal article" date="2019" name="G3 (Bethesda)">
        <title>Hybrid Assembly of the Genome of the Entomopathogenic Nematode Steinernema carpocapsae Identifies the X-Chromosome.</title>
        <authorList>
            <person name="Serra L."/>
            <person name="Macchietto M."/>
            <person name="Macias-Munoz A."/>
            <person name="McGill C.J."/>
            <person name="Rodriguez I.M."/>
            <person name="Rodriguez B."/>
            <person name="Murad R."/>
            <person name="Mortazavi A."/>
        </authorList>
    </citation>
    <scope>NUCLEOTIDE SEQUENCE [LARGE SCALE GENOMIC DNA]</scope>
    <source>
        <strain evidence="7 8">ALL</strain>
    </source>
</reference>
<keyword evidence="4 5" id="KW-0472">Membrane</keyword>
<dbReference type="InterPro" id="IPR023271">
    <property type="entry name" value="Aquaporin-like"/>
</dbReference>
<reference evidence="7 8" key="1">
    <citation type="journal article" date="2015" name="Genome Biol.">
        <title>Comparative genomics of Steinernema reveals deeply conserved gene regulatory networks.</title>
        <authorList>
            <person name="Dillman A.R."/>
            <person name="Macchietto M."/>
            <person name="Porter C.F."/>
            <person name="Rogers A."/>
            <person name="Williams B."/>
            <person name="Antoshechkin I."/>
            <person name="Lee M.M."/>
            <person name="Goodwin Z."/>
            <person name="Lu X."/>
            <person name="Lewis E.E."/>
            <person name="Goodrich-Blair H."/>
            <person name="Stock S.P."/>
            <person name="Adams B.J."/>
            <person name="Sternberg P.W."/>
            <person name="Mortazavi A."/>
        </authorList>
    </citation>
    <scope>NUCLEOTIDE SEQUENCE [LARGE SCALE GENOMIC DNA]</scope>
    <source>
        <strain evidence="7 8">ALL</strain>
    </source>
</reference>
<feature type="region of interest" description="Disordered" evidence="6">
    <location>
        <begin position="265"/>
        <end position="305"/>
    </location>
</feature>
<dbReference type="InterPro" id="IPR016697">
    <property type="entry name" value="Aquaporin_11/12"/>
</dbReference>
<protein>
    <recommendedName>
        <fullName evidence="5">Aquaporin</fullName>
    </recommendedName>
</protein>
<feature type="transmembrane region" description="Helical" evidence="5">
    <location>
        <begin position="6"/>
        <end position="28"/>
    </location>
</feature>
<dbReference type="PANTHER" id="PTHR21191:SF15">
    <property type="entry name" value="AQUAPORIN"/>
    <property type="match status" value="1"/>
</dbReference>
<comment type="caution">
    <text evidence="7">The sequence shown here is derived from an EMBL/GenBank/DDBJ whole genome shotgun (WGS) entry which is preliminary data.</text>
</comment>
<gene>
    <name evidence="7" type="ORF">L596_017090</name>
</gene>
<keyword evidence="3 5" id="KW-1133">Transmembrane helix</keyword>
<dbReference type="GO" id="GO:0015267">
    <property type="term" value="F:channel activity"/>
    <property type="evidence" value="ECO:0007669"/>
    <property type="project" value="TreeGrafter"/>
</dbReference>
<evidence type="ECO:0000256" key="4">
    <source>
        <dbReference type="ARBA" id="ARBA00023136"/>
    </source>
</evidence>
<organism evidence="7 8">
    <name type="scientific">Steinernema carpocapsae</name>
    <name type="common">Entomopathogenic nematode</name>
    <dbReference type="NCBI Taxonomy" id="34508"/>
    <lineage>
        <taxon>Eukaryota</taxon>
        <taxon>Metazoa</taxon>
        <taxon>Ecdysozoa</taxon>
        <taxon>Nematoda</taxon>
        <taxon>Chromadorea</taxon>
        <taxon>Rhabditida</taxon>
        <taxon>Tylenchina</taxon>
        <taxon>Panagrolaimomorpha</taxon>
        <taxon>Strongyloidoidea</taxon>
        <taxon>Steinernematidae</taxon>
        <taxon>Steinernema</taxon>
    </lineage>
</organism>
<evidence type="ECO:0000256" key="5">
    <source>
        <dbReference type="PIRNR" id="PIRNR017529"/>
    </source>
</evidence>
<name>A0A4V6A1K7_STECR</name>
<comment type="similarity">
    <text evidence="5">Belongs to the MIP/aquaporin (TC 1.A.8) family.</text>
</comment>
<evidence type="ECO:0000256" key="2">
    <source>
        <dbReference type="ARBA" id="ARBA00022692"/>
    </source>
</evidence>
<feature type="transmembrane region" description="Helical" evidence="5">
    <location>
        <begin position="40"/>
        <end position="60"/>
    </location>
</feature>
<dbReference type="PANTHER" id="PTHR21191">
    <property type="entry name" value="AQUAPORIN"/>
    <property type="match status" value="1"/>
</dbReference>
<sequence length="305" mass="34529">MRVWVASLLFYIFCFVVAEILRAIVTRLYVGNETRKSKTLLLEFIGTMQVCAPMFDVGIILETYGLFGVFIEITVIELANCFWLRDAIAHPCPLITSCVRGHKALKWIVSVFAAQLVAAYLSFYLARGFWRLGIHPMHTELLEADHCDADLTVAIWTGAVVEFLAVFTAKAVEHILKRYGNEDSFSEMLLNCSFSGFACTLGIHLTGMYGNPIVAWACTFNCRGASHKAHLTVYWLSPLIAWWVAEYFFGFEEDEEAQFEADSKLKKIEEKEEEDEGEEIEDDGEDTEADETLDETMHAEGKKVK</sequence>
<dbReference type="PIRSF" id="PIRSF017529">
    <property type="entry name" value="Aquaporin_11/12"/>
    <property type="match status" value="1"/>
</dbReference>
<evidence type="ECO:0000256" key="3">
    <source>
        <dbReference type="ARBA" id="ARBA00022989"/>
    </source>
</evidence>
<evidence type="ECO:0000313" key="7">
    <source>
        <dbReference type="EMBL" id="TKR75855.1"/>
    </source>
</evidence>
<dbReference type="EMBL" id="AZBU02000005">
    <property type="protein sequence ID" value="TKR75855.1"/>
    <property type="molecule type" value="Genomic_DNA"/>
</dbReference>